<dbReference type="PANTHER" id="PTHR30437:SF6">
    <property type="entry name" value="TRANSCRIPTION ELONGATION FACTOR GREB"/>
    <property type="match status" value="1"/>
</dbReference>
<keyword evidence="5 7" id="KW-0804">Transcription</keyword>
<dbReference type="SUPFAM" id="SSF46557">
    <property type="entry name" value="GreA transcript cleavage protein, N-terminal domain"/>
    <property type="match status" value="1"/>
</dbReference>
<proteinExistence type="inferred from homology"/>
<dbReference type="SUPFAM" id="SSF54534">
    <property type="entry name" value="FKBP-like"/>
    <property type="match status" value="1"/>
</dbReference>
<evidence type="ECO:0000313" key="11">
    <source>
        <dbReference type="Proteomes" id="UP000289758"/>
    </source>
</evidence>
<dbReference type="PANTHER" id="PTHR30437">
    <property type="entry name" value="TRANSCRIPTION ELONGATION FACTOR GREA"/>
    <property type="match status" value="1"/>
</dbReference>
<evidence type="ECO:0000256" key="6">
    <source>
        <dbReference type="ARBA" id="ARBA00030776"/>
    </source>
</evidence>
<evidence type="ECO:0000256" key="7">
    <source>
        <dbReference type="HAMAP-Rule" id="MF_00105"/>
    </source>
</evidence>
<evidence type="ECO:0000259" key="8">
    <source>
        <dbReference type="Pfam" id="PF01272"/>
    </source>
</evidence>
<comment type="caution">
    <text evidence="10">The sequence shown here is derived from an EMBL/GenBank/DDBJ whole genome shotgun (WGS) entry which is preliminary data.</text>
</comment>
<evidence type="ECO:0000256" key="4">
    <source>
        <dbReference type="ARBA" id="ARBA00023125"/>
    </source>
</evidence>
<gene>
    <name evidence="7" type="primary">greA</name>
    <name evidence="10" type="ORF">CRV07_04070</name>
</gene>
<dbReference type="Pfam" id="PF01272">
    <property type="entry name" value="GreA_GreB"/>
    <property type="match status" value="1"/>
</dbReference>
<dbReference type="PIRSF" id="PIRSF006092">
    <property type="entry name" value="GreA_GreB"/>
    <property type="match status" value="1"/>
</dbReference>
<keyword evidence="4 7" id="KW-0238">DNA-binding</keyword>
<evidence type="ECO:0000256" key="1">
    <source>
        <dbReference type="ARBA" id="ARBA00008213"/>
    </source>
</evidence>
<dbReference type="Proteomes" id="UP000289758">
    <property type="component" value="Unassembled WGS sequence"/>
</dbReference>
<dbReference type="RefSeq" id="WP_129086524.1">
    <property type="nucleotide sequence ID" value="NZ_CP053836.1"/>
</dbReference>
<evidence type="ECO:0000256" key="3">
    <source>
        <dbReference type="ARBA" id="ARBA00023015"/>
    </source>
</evidence>
<evidence type="ECO:0000256" key="2">
    <source>
        <dbReference type="ARBA" id="ARBA00013729"/>
    </source>
</evidence>
<sequence length="159" mass="18808">MQKELITEFGYQEIVKEFNKLLKEKPYWVKEKELAAQLGDRSENAEYISAKEMIRNIDKRLRYLDKIINSSTVVDTTKIPHKKVNFGSQVTLLDLDSNEKKEYVIVGTYETNPNENRISNKSPFGKALLGKELNEEFEFEINNQHFEYEIIDIKMYEFK</sequence>
<dbReference type="AlphaFoldDB" id="A0A4Q1AXM7"/>
<dbReference type="InterPro" id="IPR022691">
    <property type="entry name" value="Tscrpt_elong_fac_GreA/B_N"/>
</dbReference>
<protein>
    <recommendedName>
        <fullName evidence="2 7">Transcription elongation factor GreA</fullName>
    </recommendedName>
    <alternativeName>
        <fullName evidence="6 7">Transcript cleavage factor GreA</fullName>
    </alternativeName>
</protein>
<feature type="domain" description="Transcription elongation factor GreA/GreB N-terminal" evidence="9">
    <location>
        <begin position="5"/>
        <end position="73"/>
    </location>
</feature>
<dbReference type="GO" id="GO:0032784">
    <property type="term" value="P:regulation of DNA-templated transcription elongation"/>
    <property type="evidence" value="ECO:0007669"/>
    <property type="project" value="UniProtKB-UniRule"/>
</dbReference>
<evidence type="ECO:0000313" key="10">
    <source>
        <dbReference type="EMBL" id="RXK07646.1"/>
    </source>
</evidence>
<organism evidence="10 11">
    <name type="scientific">Halarcobacter ebronensis</name>
    <dbReference type="NCBI Taxonomy" id="1462615"/>
    <lineage>
        <taxon>Bacteria</taxon>
        <taxon>Pseudomonadati</taxon>
        <taxon>Campylobacterota</taxon>
        <taxon>Epsilonproteobacteria</taxon>
        <taxon>Campylobacterales</taxon>
        <taxon>Arcobacteraceae</taxon>
        <taxon>Halarcobacter</taxon>
    </lineage>
</organism>
<dbReference type="HAMAP" id="MF_00105">
    <property type="entry name" value="GreA_GreB"/>
    <property type="match status" value="1"/>
</dbReference>
<comment type="function">
    <text evidence="7">Necessary for efficient RNA polymerase transcription elongation past template-encoded arresting sites. The arresting sites in DNA have the property of trapping a certain fraction of elongating RNA polymerases that pass through, resulting in locked ternary complexes. Cleavage of the nascent transcript by cleavage factors such as GreA or GreB allows the resumption of elongation from the new 3'terminus. GreA releases sequences of 2 to 3 nucleotides.</text>
</comment>
<dbReference type="GO" id="GO:0003677">
    <property type="term" value="F:DNA binding"/>
    <property type="evidence" value="ECO:0007669"/>
    <property type="project" value="UniProtKB-UniRule"/>
</dbReference>
<comment type="similarity">
    <text evidence="1 7">Belongs to the GreA/GreB family.</text>
</comment>
<dbReference type="OrthoDB" id="9808774at2"/>
<dbReference type="FunFam" id="1.10.287.180:FF:000001">
    <property type="entry name" value="Transcription elongation factor GreA"/>
    <property type="match status" value="1"/>
</dbReference>
<keyword evidence="3 7" id="KW-0805">Transcription regulation</keyword>
<dbReference type="Pfam" id="PF03449">
    <property type="entry name" value="GreA_GreB_N"/>
    <property type="match status" value="1"/>
</dbReference>
<dbReference type="GO" id="GO:0003746">
    <property type="term" value="F:translation elongation factor activity"/>
    <property type="evidence" value="ECO:0007669"/>
    <property type="project" value="UniProtKB-KW"/>
</dbReference>
<dbReference type="GO" id="GO:0070063">
    <property type="term" value="F:RNA polymerase binding"/>
    <property type="evidence" value="ECO:0007669"/>
    <property type="project" value="InterPro"/>
</dbReference>
<accession>A0A4Q1AXM7</accession>
<reference evidence="10 11" key="1">
    <citation type="submission" date="2017-10" db="EMBL/GenBank/DDBJ databases">
        <title>Genomics of the genus Arcobacter.</title>
        <authorList>
            <person name="Perez-Cataluna A."/>
            <person name="Figueras M.J."/>
        </authorList>
    </citation>
    <scope>NUCLEOTIDE SEQUENCE [LARGE SCALE GENOMIC DNA]</scope>
    <source>
        <strain evidence="10 11">CECT 8441</strain>
    </source>
</reference>
<keyword evidence="10" id="KW-0648">Protein biosynthesis</keyword>
<dbReference type="InterPro" id="IPR018151">
    <property type="entry name" value="TF_GreA/GreB_CS"/>
</dbReference>
<dbReference type="GO" id="GO:0006354">
    <property type="term" value="P:DNA-templated transcription elongation"/>
    <property type="evidence" value="ECO:0007669"/>
    <property type="project" value="TreeGrafter"/>
</dbReference>
<dbReference type="InterPro" id="IPR023459">
    <property type="entry name" value="Tscrpt_elong_fac_GreA/B_fam"/>
</dbReference>
<evidence type="ECO:0000259" key="9">
    <source>
        <dbReference type="Pfam" id="PF03449"/>
    </source>
</evidence>
<dbReference type="Gene3D" id="1.10.287.180">
    <property type="entry name" value="Transcription elongation factor, GreA/GreB, N-terminal domain"/>
    <property type="match status" value="1"/>
</dbReference>
<keyword evidence="10" id="KW-0251">Elongation factor</keyword>
<dbReference type="PROSITE" id="PS00830">
    <property type="entry name" value="GREAB_2"/>
    <property type="match status" value="1"/>
</dbReference>
<feature type="domain" description="Transcription elongation factor GreA/GreB C-terminal" evidence="8">
    <location>
        <begin position="80"/>
        <end position="154"/>
    </location>
</feature>
<name>A0A4Q1AXM7_9BACT</name>
<dbReference type="Gene3D" id="3.10.50.30">
    <property type="entry name" value="Transcription elongation factor, GreA/GreB, C-terminal domain"/>
    <property type="match status" value="1"/>
</dbReference>
<dbReference type="InterPro" id="IPR036805">
    <property type="entry name" value="Tscrpt_elong_fac_GreA/B_N_sf"/>
</dbReference>
<dbReference type="InterPro" id="IPR028624">
    <property type="entry name" value="Tscrpt_elong_fac_GreA/B"/>
</dbReference>
<dbReference type="InterPro" id="IPR001437">
    <property type="entry name" value="Tscrpt_elong_fac_GreA/B_C"/>
</dbReference>
<evidence type="ECO:0000256" key="5">
    <source>
        <dbReference type="ARBA" id="ARBA00023163"/>
    </source>
</evidence>
<keyword evidence="11" id="KW-1185">Reference proteome</keyword>
<dbReference type="InterPro" id="IPR036953">
    <property type="entry name" value="GreA/GreB_C_sf"/>
</dbReference>
<dbReference type="EMBL" id="PDKK01000002">
    <property type="protein sequence ID" value="RXK07646.1"/>
    <property type="molecule type" value="Genomic_DNA"/>
</dbReference>